<sequence>MSKWGDRLKKVELLAQTFQSNPLTTRYKPRLWPCEPSSVWKLFPRQSMAMSFAQSCKEVSKTPQYYITLLSSQ</sequence>
<protein>
    <submittedName>
        <fullName evidence="1">Uncharacterized protein</fullName>
    </submittedName>
</protein>
<keyword evidence="2" id="KW-1185">Reference proteome</keyword>
<dbReference type="AlphaFoldDB" id="A0A437BYI0"/>
<organism evidence="1 2">
    <name type="scientific">Oryzias javanicus</name>
    <name type="common">Javanese ricefish</name>
    <name type="synonym">Aplocheilus javanicus</name>
    <dbReference type="NCBI Taxonomy" id="123683"/>
    <lineage>
        <taxon>Eukaryota</taxon>
        <taxon>Metazoa</taxon>
        <taxon>Chordata</taxon>
        <taxon>Craniata</taxon>
        <taxon>Vertebrata</taxon>
        <taxon>Euteleostomi</taxon>
        <taxon>Actinopterygii</taxon>
        <taxon>Neopterygii</taxon>
        <taxon>Teleostei</taxon>
        <taxon>Neoteleostei</taxon>
        <taxon>Acanthomorphata</taxon>
        <taxon>Ovalentaria</taxon>
        <taxon>Atherinomorphae</taxon>
        <taxon>Beloniformes</taxon>
        <taxon>Adrianichthyidae</taxon>
        <taxon>Oryziinae</taxon>
        <taxon>Oryzias</taxon>
    </lineage>
</organism>
<reference evidence="1 2" key="1">
    <citation type="submission" date="2018-11" db="EMBL/GenBank/DDBJ databases">
        <authorList>
            <person name="Lopez-Roques C."/>
            <person name="Donnadieu C."/>
            <person name="Bouchez O."/>
            <person name="Klopp C."/>
            <person name="Cabau C."/>
            <person name="Zahm M."/>
        </authorList>
    </citation>
    <scope>NUCLEOTIDE SEQUENCE [LARGE SCALE GENOMIC DNA]</scope>
    <source>
        <strain evidence="1">RS831</strain>
        <tissue evidence="1">Whole body</tissue>
    </source>
</reference>
<evidence type="ECO:0000313" key="2">
    <source>
        <dbReference type="Proteomes" id="UP000283210"/>
    </source>
</evidence>
<dbReference type="EMBL" id="ML136668">
    <property type="protein sequence ID" value="RVE55536.1"/>
    <property type="molecule type" value="Genomic_DNA"/>
</dbReference>
<gene>
    <name evidence="1" type="ORF">OJAV_G00235300</name>
</gene>
<evidence type="ECO:0000313" key="1">
    <source>
        <dbReference type="EMBL" id="RVE55536.1"/>
    </source>
</evidence>
<dbReference type="Proteomes" id="UP000283210">
    <property type="component" value="Unassembled WGS sequence"/>
</dbReference>
<reference evidence="1 2" key="2">
    <citation type="submission" date="2019-01" db="EMBL/GenBank/DDBJ databases">
        <title>A chromosome length genome reference of the Java medaka (oryzias javanicus).</title>
        <authorList>
            <person name="Herpin A."/>
            <person name="Takehana Y."/>
            <person name="Naruse K."/>
            <person name="Ansai S."/>
            <person name="Kawaguchi M."/>
        </authorList>
    </citation>
    <scope>NUCLEOTIDE SEQUENCE [LARGE SCALE GENOMIC DNA]</scope>
    <source>
        <strain evidence="1">RS831</strain>
        <tissue evidence="1">Whole body</tissue>
    </source>
</reference>
<dbReference type="OrthoDB" id="5988181at2759"/>
<proteinExistence type="predicted"/>
<name>A0A437BYI0_ORYJA</name>
<accession>A0A437BYI0</accession>